<organism evidence="1 2">
    <name type="scientific">Dactylosporangium cerinum</name>
    <dbReference type="NCBI Taxonomy" id="1434730"/>
    <lineage>
        <taxon>Bacteria</taxon>
        <taxon>Bacillati</taxon>
        <taxon>Actinomycetota</taxon>
        <taxon>Actinomycetes</taxon>
        <taxon>Micromonosporales</taxon>
        <taxon>Micromonosporaceae</taxon>
        <taxon>Dactylosporangium</taxon>
    </lineage>
</organism>
<keyword evidence="2" id="KW-1185">Reference proteome</keyword>
<evidence type="ECO:0000313" key="1">
    <source>
        <dbReference type="EMBL" id="MFC4998414.1"/>
    </source>
</evidence>
<dbReference type="Proteomes" id="UP001595912">
    <property type="component" value="Unassembled WGS sequence"/>
</dbReference>
<name>A0ABV9VQK4_9ACTN</name>
<sequence length="76" mass="8286">MKYSGVCTKCHASDVVRVPGRAGPYGSGNIIQVGFLASPVLVHRYICLNCGFAEEWVESPQELAKLREKFGPTSTQ</sequence>
<reference evidence="2" key="1">
    <citation type="journal article" date="2019" name="Int. J. Syst. Evol. Microbiol.">
        <title>The Global Catalogue of Microorganisms (GCM) 10K type strain sequencing project: providing services to taxonomists for standard genome sequencing and annotation.</title>
        <authorList>
            <consortium name="The Broad Institute Genomics Platform"/>
            <consortium name="The Broad Institute Genome Sequencing Center for Infectious Disease"/>
            <person name="Wu L."/>
            <person name="Ma J."/>
        </authorList>
    </citation>
    <scope>NUCLEOTIDE SEQUENCE [LARGE SCALE GENOMIC DNA]</scope>
    <source>
        <strain evidence="2">CGMCC 4.7152</strain>
    </source>
</reference>
<protein>
    <submittedName>
        <fullName evidence="1">Uncharacterized protein</fullName>
    </submittedName>
</protein>
<accession>A0ABV9VQK4</accession>
<dbReference type="RefSeq" id="WP_380114664.1">
    <property type="nucleotide sequence ID" value="NZ_JBHSIU010000011.1"/>
</dbReference>
<comment type="caution">
    <text evidence="1">The sequence shown here is derived from an EMBL/GenBank/DDBJ whole genome shotgun (WGS) entry which is preliminary data.</text>
</comment>
<evidence type="ECO:0000313" key="2">
    <source>
        <dbReference type="Proteomes" id="UP001595912"/>
    </source>
</evidence>
<dbReference type="EMBL" id="JBHSIU010000011">
    <property type="protein sequence ID" value="MFC4998414.1"/>
    <property type="molecule type" value="Genomic_DNA"/>
</dbReference>
<gene>
    <name evidence="1" type="ORF">ACFPIJ_11265</name>
</gene>
<proteinExistence type="predicted"/>